<evidence type="ECO:0000313" key="1">
    <source>
        <dbReference type="EMBL" id="MEX6691213.1"/>
    </source>
</evidence>
<comment type="caution">
    <text evidence="1">The sequence shown here is derived from an EMBL/GenBank/DDBJ whole genome shotgun (WGS) entry which is preliminary data.</text>
</comment>
<accession>A0ABV3ZN39</accession>
<evidence type="ECO:0000313" key="2">
    <source>
        <dbReference type="Proteomes" id="UP001560573"/>
    </source>
</evidence>
<organism evidence="1 2">
    <name type="scientific">Danxiaibacter flavus</name>
    <dbReference type="NCBI Taxonomy" id="3049108"/>
    <lineage>
        <taxon>Bacteria</taxon>
        <taxon>Pseudomonadati</taxon>
        <taxon>Bacteroidota</taxon>
        <taxon>Chitinophagia</taxon>
        <taxon>Chitinophagales</taxon>
        <taxon>Chitinophagaceae</taxon>
        <taxon>Danxiaibacter</taxon>
    </lineage>
</organism>
<sequence>MKLKSNITLRHFEHHPENRWMASDPDASFRAVITYGEDRMPTGICFRWKYIILNGTNVFFNLLAEDRFGTGAANYNIFDLSLAYEVSKQNFLALLTDGFASVGESLPMPEFMEPFDLWADLISELSQKLR</sequence>
<name>A0ABV3ZN39_9BACT</name>
<reference evidence="1 2" key="1">
    <citation type="submission" date="2023-07" db="EMBL/GenBank/DDBJ databases">
        <authorList>
            <person name="Lian W.-H."/>
        </authorList>
    </citation>
    <scope>NUCLEOTIDE SEQUENCE [LARGE SCALE GENOMIC DNA]</scope>
    <source>
        <strain evidence="1 2">SYSU DXS3180</strain>
    </source>
</reference>
<keyword evidence="2" id="KW-1185">Reference proteome</keyword>
<dbReference type="EMBL" id="JAULBC010000015">
    <property type="protein sequence ID" value="MEX6691213.1"/>
    <property type="molecule type" value="Genomic_DNA"/>
</dbReference>
<protein>
    <submittedName>
        <fullName evidence="1">Uncharacterized protein</fullName>
    </submittedName>
</protein>
<dbReference type="Proteomes" id="UP001560573">
    <property type="component" value="Unassembled WGS sequence"/>
</dbReference>
<gene>
    <name evidence="1" type="ORF">QTN47_27130</name>
</gene>
<proteinExistence type="predicted"/>
<dbReference type="RefSeq" id="WP_369332629.1">
    <property type="nucleotide sequence ID" value="NZ_JAULBC010000015.1"/>
</dbReference>